<dbReference type="GO" id="GO:0004089">
    <property type="term" value="F:carbonate dehydratase activity"/>
    <property type="evidence" value="ECO:0007669"/>
    <property type="project" value="UniProtKB-UniRule"/>
</dbReference>
<keyword evidence="10" id="KW-1185">Reference proteome</keyword>
<evidence type="ECO:0000256" key="1">
    <source>
        <dbReference type="ARBA" id="ARBA00002904"/>
    </source>
</evidence>
<evidence type="ECO:0000313" key="9">
    <source>
        <dbReference type="EMBL" id="KAG0571111.1"/>
    </source>
</evidence>
<dbReference type="SMART" id="SM00947">
    <property type="entry name" value="Pro_CA"/>
    <property type="match status" value="1"/>
</dbReference>
<dbReference type="InterPro" id="IPR045066">
    <property type="entry name" value="Beta_CA_cladeB"/>
</dbReference>
<evidence type="ECO:0000256" key="7">
    <source>
        <dbReference type="PIRSR" id="PIRSR601765-1"/>
    </source>
</evidence>
<comment type="cofactor">
    <cofactor evidence="7">
        <name>Zn(2+)</name>
        <dbReference type="ChEBI" id="CHEBI:29105"/>
    </cofactor>
    <text evidence="7">Binds 1 zinc ion per subunit.</text>
</comment>
<dbReference type="Pfam" id="PF00484">
    <property type="entry name" value="Pro_CA"/>
    <property type="match status" value="1"/>
</dbReference>
<evidence type="ECO:0000256" key="5">
    <source>
        <dbReference type="ARBA" id="ARBA00023239"/>
    </source>
</evidence>
<evidence type="ECO:0000256" key="6">
    <source>
        <dbReference type="ARBA" id="ARBA00048348"/>
    </source>
</evidence>
<protein>
    <recommendedName>
        <fullName evidence="3 8">Carbonic anhydrase</fullName>
        <ecNumber evidence="3 8">4.2.1.1</ecNumber>
    </recommendedName>
    <alternativeName>
        <fullName evidence="8">Carbonate dehydratase</fullName>
    </alternativeName>
</protein>
<dbReference type="InterPro" id="IPR036874">
    <property type="entry name" value="Carbonic_anhydrase_sf"/>
</dbReference>
<evidence type="ECO:0000256" key="3">
    <source>
        <dbReference type="ARBA" id="ARBA00012925"/>
    </source>
</evidence>
<dbReference type="InterPro" id="IPR001765">
    <property type="entry name" value="Carbonic_anhydrase"/>
</dbReference>
<dbReference type="GO" id="GO:0015976">
    <property type="term" value="P:carbon utilization"/>
    <property type="evidence" value="ECO:0007669"/>
    <property type="project" value="InterPro"/>
</dbReference>
<accession>A0A8T0HJX8</accession>
<evidence type="ECO:0000256" key="2">
    <source>
        <dbReference type="ARBA" id="ARBA00006217"/>
    </source>
</evidence>
<feature type="binding site" evidence="7">
    <location>
        <position position="210"/>
    </location>
    <ligand>
        <name>Zn(2+)</name>
        <dbReference type="ChEBI" id="CHEBI:29105"/>
    </ligand>
</feature>
<dbReference type="OrthoDB" id="10248475at2759"/>
<proteinExistence type="inferred from homology"/>
<dbReference type="CDD" id="cd00884">
    <property type="entry name" value="beta_CA_cladeB"/>
    <property type="match status" value="1"/>
</dbReference>
<dbReference type="InterPro" id="IPR015892">
    <property type="entry name" value="Carbonic_anhydrase_CS"/>
</dbReference>
<feature type="binding site" evidence="7">
    <location>
        <position position="146"/>
    </location>
    <ligand>
        <name>Zn(2+)</name>
        <dbReference type="ChEBI" id="CHEBI:29105"/>
    </ligand>
</feature>
<dbReference type="PANTHER" id="PTHR11002:SF56">
    <property type="entry name" value="BETA CARBONIC ANHYDRASE 2, CHLOROPLASTIC"/>
    <property type="match status" value="1"/>
</dbReference>
<dbReference type="EMBL" id="CM026427">
    <property type="protein sequence ID" value="KAG0571111.1"/>
    <property type="molecule type" value="Genomic_DNA"/>
</dbReference>
<dbReference type="EC" id="4.2.1.1" evidence="3 8"/>
<feature type="binding site" evidence="7">
    <location>
        <position position="148"/>
    </location>
    <ligand>
        <name>Zn(2+)</name>
        <dbReference type="ChEBI" id="CHEBI:29105"/>
    </ligand>
</feature>
<evidence type="ECO:0000313" key="10">
    <source>
        <dbReference type="Proteomes" id="UP000822688"/>
    </source>
</evidence>
<comment type="catalytic activity">
    <reaction evidence="6 8">
        <text>hydrogencarbonate + H(+) = CO2 + H2O</text>
        <dbReference type="Rhea" id="RHEA:10748"/>
        <dbReference type="ChEBI" id="CHEBI:15377"/>
        <dbReference type="ChEBI" id="CHEBI:15378"/>
        <dbReference type="ChEBI" id="CHEBI:16526"/>
        <dbReference type="ChEBI" id="CHEBI:17544"/>
        <dbReference type="EC" id="4.2.1.1"/>
    </reaction>
</comment>
<dbReference type="AlphaFoldDB" id="A0A8T0HJX8"/>
<comment type="caution">
    <text evidence="9">The sequence shown here is derived from an EMBL/GenBank/DDBJ whole genome shotgun (WGS) entry which is preliminary data.</text>
</comment>
<evidence type="ECO:0000256" key="4">
    <source>
        <dbReference type="ARBA" id="ARBA00022833"/>
    </source>
</evidence>
<dbReference type="Proteomes" id="UP000822688">
    <property type="component" value="Chromosome 6"/>
</dbReference>
<name>A0A8T0HJX8_CERPU</name>
<dbReference type="PANTHER" id="PTHR11002">
    <property type="entry name" value="CARBONIC ANHYDRASE"/>
    <property type="match status" value="1"/>
</dbReference>
<keyword evidence="4 7" id="KW-0862">Zinc</keyword>
<dbReference type="GO" id="GO:0008270">
    <property type="term" value="F:zinc ion binding"/>
    <property type="evidence" value="ECO:0007669"/>
    <property type="project" value="UniProtKB-UniRule"/>
</dbReference>
<dbReference type="FunFam" id="3.40.1050.10:FF:000003">
    <property type="entry name" value="Carbonic anhydrase"/>
    <property type="match status" value="1"/>
</dbReference>
<dbReference type="PROSITE" id="PS00705">
    <property type="entry name" value="PROK_CO2_ANHYDRASE_2"/>
    <property type="match status" value="1"/>
</dbReference>
<dbReference type="PROSITE" id="PS00704">
    <property type="entry name" value="PROK_CO2_ANHYDRASE_1"/>
    <property type="match status" value="1"/>
</dbReference>
<keyword evidence="5 8" id="KW-0456">Lyase</keyword>
<dbReference type="SUPFAM" id="SSF53056">
    <property type="entry name" value="beta-carbonic anhydrase, cab"/>
    <property type="match status" value="1"/>
</dbReference>
<evidence type="ECO:0000256" key="8">
    <source>
        <dbReference type="RuleBase" id="RU003956"/>
    </source>
</evidence>
<sequence>MCLRGCYDKKAGGGSLLPGQGSLPRLWGRKKSSVSEPVAITSEALTTPETPASEPLRNADEMAASLNQKVDALVKASPESAKKLEETIAALEKTYLSGNAAGAPEDPIARLGRGFQTFKTNHYNKDTALFDKLKTGQWPKYMVIACSDSRVDPATILGFQPGDAFMVRNVANMVPAWEPKGGYPSVSSALEYAVKHLKVEHIIVIGHRLCGGIKALVTTEEGQGSHDFIESWLEIGKPARAVTKALAGSDDVDEQCKFCEKESVNVSLTNLLSYPWVKEKVIGKKVSLHGGFYDFVEGSFQVWDFDVTISHSKKY</sequence>
<keyword evidence="7" id="KW-0479">Metal-binding</keyword>
<gene>
    <name evidence="9" type="ORF">KC19_6G212000</name>
</gene>
<dbReference type="Gene3D" id="3.40.1050.10">
    <property type="entry name" value="Carbonic anhydrase"/>
    <property type="match status" value="1"/>
</dbReference>
<feature type="binding site" evidence="7">
    <location>
        <position position="207"/>
    </location>
    <ligand>
        <name>Zn(2+)</name>
        <dbReference type="ChEBI" id="CHEBI:29105"/>
    </ligand>
</feature>
<comment type="function">
    <text evidence="1 8">Reversible hydration of carbon dioxide.</text>
</comment>
<organism evidence="9 10">
    <name type="scientific">Ceratodon purpureus</name>
    <name type="common">Fire moss</name>
    <name type="synonym">Dicranum purpureum</name>
    <dbReference type="NCBI Taxonomy" id="3225"/>
    <lineage>
        <taxon>Eukaryota</taxon>
        <taxon>Viridiplantae</taxon>
        <taxon>Streptophyta</taxon>
        <taxon>Embryophyta</taxon>
        <taxon>Bryophyta</taxon>
        <taxon>Bryophytina</taxon>
        <taxon>Bryopsida</taxon>
        <taxon>Dicranidae</taxon>
        <taxon>Pseudoditrichales</taxon>
        <taxon>Ditrichaceae</taxon>
        <taxon>Ceratodon</taxon>
    </lineage>
</organism>
<reference evidence="9 10" key="1">
    <citation type="submission" date="2020-06" db="EMBL/GenBank/DDBJ databases">
        <title>WGS assembly of Ceratodon purpureus strain R40.</title>
        <authorList>
            <person name="Carey S.B."/>
            <person name="Jenkins J."/>
            <person name="Shu S."/>
            <person name="Lovell J.T."/>
            <person name="Sreedasyam A."/>
            <person name="Maumus F."/>
            <person name="Tiley G.P."/>
            <person name="Fernandez-Pozo N."/>
            <person name="Barry K."/>
            <person name="Chen C."/>
            <person name="Wang M."/>
            <person name="Lipzen A."/>
            <person name="Daum C."/>
            <person name="Saski C.A."/>
            <person name="Payton A.C."/>
            <person name="Mcbreen J.C."/>
            <person name="Conrad R.E."/>
            <person name="Kollar L.M."/>
            <person name="Olsson S."/>
            <person name="Huttunen S."/>
            <person name="Landis J.B."/>
            <person name="Wickett N.J."/>
            <person name="Johnson M.G."/>
            <person name="Rensing S.A."/>
            <person name="Grimwood J."/>
            <person name="Schmutz J."/>
            <person name="Mcdaniel S.F."/>
        </authorList>
    </citation>
    <scope>NUCLEOTIDE SEQUENCE [LARGE SCALE GENOMIC DNA]</scope>
    <source>
        <strain evidence="9 10">R40</strain>
    </source>
</reference>
<comment type="similarity">
    <text evidence="2 8">Belongs to the beta-class carbonic anhydrase family.</text>
</comment>